<organism evidence="2">
    <name type="scientific">Thermus caliditerrae</name>
    <dbReference type="NCBI Taxonomy" id="1330700"/>
    <lineage>
        <taxon>Bacteria</taxon>
        <taxon>Thermotogati</taxon>
        <taxon>Deinococcota</taxon>
        <taxon>Deinococci</taxon>
        <taxon>Thermales</taxon>
        <taxon>Thermaceae</taxon>
        <taxon>Thermus</taxon>
    </lineage>
</organism>
<dbReference type="AlphaFoldDB" id="A0A7C5VIK3"/>
<protein>
    <submittedName>
        <fullName evidence="2">Uncharacterized protein</fullName>
    </submittedName>
</protein>
<dbReference type="EMBL" id="DRXE01000038">
    <property type="protein sequence ID" value="HHM67314.1"/>
    <property type="molecule type" value="Genomic_DNA"/>
</dbReference>
<gene>
    <name evidence="2" type="ORF">ENM28_01080</name>
</gene>
<comment type="caution">
    <text evidence="2">The sequence shown here is derived from an EMBL/GenBank/DDBJ whole genome shotgun (WGS) entry which is preliminary data.</text>
</comment>
<accession>A0A7C5VIK3</accession>
<feature type="region of interest" description="Disordered" evidence="1">
    <location>
        <begin position="145"/>
        <end position="165"/>
    </location>
</feature>
<evidence type="ECO:0000313" key="2">
    <source>
        <dbReference type="EMBL" id="HHM67314.1"/>
    </source>
</evidence>
<proteinExistence type="predicted"/>
<reference evidence="2" key="1">
    <citation type="journal article" date="2020" name="mSystems">
        <title>Genome- and Community-Level Interaction Insights into Carbon Utilization and Element Cycling Functions of Hydrothermarchaeota in Hydrothermal Sediment.</title>
        <authorList>
            <person name="Zhou Z."/>
            <person name="Liu Y."/>
            <person name="Xu W."/>
            <person name="Pan J."/>
            <person name="Luo Z.H."/>
            <person name="Li M."/>
        </authorList>
    </citation>
    <scope>NUCLEOTIDE SEQUENCE [LARGE SCALE GENOMIC DNA]</scope>
    <source>
        <strain evidence="2">SpSt-1071</strain>
    </source>
</reference>
<evidence type="ECO:0000256" key="1">
    <source>
        <dbReference type="SAM" id="MobiDB-lite"/>
    </source>
</evidence>
<feature type="compositionally biased region" description="Basic and acidic residues" evidence="1">
    <location>
        <begin position="145"/>
        <end position="156"/>
    </location>
</feature>
<sequence>MAEARKPLEKYTRNAFPEERALEAVTYFLDFLRRNLAVEAYVLSEEGFRELLRKSNEHLDEFWALDQDTEIPVRARTFLLEGRGNGVRFSLRNQAGREFATRYGIPREAMQNFVQDLVRLLLRHDLLREVEGGYRIPESTLSWRKGDGTPRLDPLRHRGGIGAAG</sequence>
<name>A0A7C5VIK3_9DEIN</name>